<organism evidence="1 2">
    <name type="scientific">Parelaphostrongylus tenuis</name>
    <name type="common">Meningeal worm</name>
    <dbReference type="NCBI Taxonomy" id="148309"/>
    <lineage>
        <taxon>Eukaryota</taxon>
        <taxon>Metazoa</taxon>
        <taxon>Ecdysozoa</taxon>
        <taxon>Nematoda</taxon>
        <taxon>Chromadorea</taxon>
        <taxon>Rhabditida</taxon>
        <taxon>Rhabditina</taxon>
        <taxon>Rhabditomorpha</taxon>
        <taxon>Strongyloidea</taxon>
        <taxon>Metastrongylidae</taxon>
        <taxon>Parelaphostrongylus</taxon>
    </lineage>
</organism>
<sequence length="100" mass="11594">MRSALDEFEAEVSSRPESDQSLLEIPWETIRRKSALAELLTKVFLDVGRSGVVQVFVDNFIEVGFCIQFQAFTHAHLTPRVVQRLMKSSRRYDHIMEFCC</sequence>
<reference evidence="1" key="1">
    <citation type="submission" date="2021-06" db="EMBL/GenBank/DDBJ databases">
        <title>Parelaphostrongylus tenuis whole genome reference sequence.</title>
        <authorList>
            <person name="Garwood T.J."/>
            <person name="Larsen P.A."/>
            <person name="Fountain-Jones N.M."/>
            <person name="Garbe J.R."/>
            <person name="Macchietto M.G."/>
            <person name="Kania S.A."/>
            <person name="Gerhold R.W."/>
            <person name="Richards J.E."/>
            <person name="Wolf T.M."/>
        </authorList>
    </citation>
    <scope>NUCLEOTIDE SEQUENCE</scope>
    <source>
        <strain evidence="1">MNPRO001-30</strain>
        <tissue evidence="1">Meninges</tissue>
    </source>
</reference>
<dbReference type="EMBL" id="JAHQIW010004883">
    <property type="protein sequence ID" value="KAJ1364186.1"/>
    <property type="molecule type" value="Genomic_DNA"/>
</dbReference>
<accession>A0AAD5N9V2</accession>
<protein>
    <submittedName>
        <fullName evidence="1">Uncharacterized protein</fullName>
    </submittedName>
</protein>
<comment type="caution">
    <text evidence="1">The sequence shown here is derived from an EMBL/GenBank/DDBJ whole genome shotgun (WGS) entry which is preliminary data.</text>
</comment>
<proteinExistence type="predicted"/>
<evidence type="ECO:0000313" key="1">
    <source>
        <dbReference type="EMBL" id="KAJ1364186.1"/>
    </source>
</evidence>
<gene>
    <name evidence="1" type="ORF">KIN20_024214</name>
</gene>
<dbReference type="Proteomes" id="UP001196413">
    <property type="component" value="Unassembled WGS sequence"/>
</dbReference>
<evidence type="ECO:0000313" key="2">
    <source>
        <dbReference type="Proteomes" id="UP001196413"/>
    </source>
</evidence>
<dbReference type="AlphaFoldDB" id="A0AAD5N9V2"/>
<keyword evidence="2" id="KW-1185">Reference proteome</keyword>
<name>A0AAD5N9V2_PARTN</name>